<feature type="transmembrane region" description="Helical" evidence="1">
    <location>
        <begin position="144"/>
        <end position="160"/>
    </location>
</feature>
<proteinExistence type="predicted"/>
<dbReference type="Proteomes" id="UP000682802">
    <property type="component" value="Chromosome 1"/>
</dbReference>
<evidence type="ECO:0000313" key="2">
    <source>
        <dbReference type="EMBL" id="QWG06553.1"/>
    </source>
</evidence>
<dbReference type="RefSeq" id="WP_144073967.1">
    <property type="nucleotide sequence ID" value="NZ_CP076128.1"/>
</dbReference>
<accession>A0ABX8GSI7</accession>
<feature type="transmembrane region" description="Helical" evidence="1">
    <location>
        <begin position="89"/>
        <end position="108"/>
    </location>
</feature>
<protein>
    <submittedName>
        <fullName evidence="2">Uncharacterized protein</fullName>
    </submittedName>
</protein>
<dbReference type="EMBL" id="CP076128">
    <property type="protein sequence ID" value="QWG06553.1"/>
    <property type="molecule type" value="Genomic_DNA"/>
</dbReference>
<feature type="transmembrane region" description="Helical" evidence="1">
    <location>
        <begin position="53"/>
        <end position="77"/>
    </location>
</feature>
<feature type="transmembrane region" description="Helical" evidence="1">
    <location>
        <begin position="120"/>
        <end position="137"/>
    </location>
</feature>
<keyword evidence="1" id="KW-1133">Transmembrane helix</keyword>
<keyword evidence="1" id="KW-0812">Transmembrane</keyword>
<keyword evidence="3" id="KW-1185">Reference proteome</keyword>
<evidence type="ECO:0000313" key="3">
    <source>
        <dbReference type="Proteomes" id="UP000682802"/>
    </source>
</evidence>
<organism evidence="2 3">
    <name type="scientific">Flammeovirga kamogawensis</name>
    <dbReference type="NCBI Taxonomy" id="373891"/>
    <lineage>
        <taxon>Bacteria</taxon>
        <taxon>Pseudomonadati</taxon>
        <taxon>Bacteroidota</taxon>
        <taxon>Cytophagia</taxon>
        <taxon>Cytophagales</taxon>
        <taxon>Flammeovirgaceae</taxon>
        <taxon>Flammeovirga</taxon>
    </lineage>
</organism>
<keyword evidence="1" id="KW-0472">Membrane</keyword>
<sequence>MKLFFHFILTSSVGITWNIYTLILLGARDHFNSGNIEIIINNINEYSFVLIRWFFPISIITSTPTFIIPIICLIFIILTISIGRSKEWICIKIMIFTYFFLMIVTPFYKVFGGGLQEAERFSSITYPFILIFILYVFQKIYLKYRVVLFIVLFIVFYQLIRWSKSYYEFHNIHSMKLSYIEKLF</sequence>
<gene>
    <name evidence="2" type="ORF">KM029_14660</name>
</gene>
<feature type="transmembrane region" description="Helical" evidence="1">
    <location>
        <begin position="7"/>
        <end position="27"/>
    </location>
</feature>
<name>A0ABX8GSI7_9BACT</name>
<evidence type="ECO:0000256" key="1">
    <source>
        <dbReference type="SAM" id="Phobius"/>
    </source>
</evidence>
<reference evidence="2 3" key="1">
    <citation type="submission" date="2021-05" db="EMBL/GenBank/DDBJ databases">
        <title>Comparative genomic studies on the polysaccharide-degrading batcterial strains of the Flammeovirga genus.</title>
        <authorList>
            <person name="Zewei F."/>
            <person name="Zheng Z."/>
            <person name="Yu L."/>
            <person name="Ruyue G."/>
            <person name="Yanhong M."/>
            <person name="Yuanyuan C."/>
            <person name="Jingyan G."/>
            <person name="Wenjun H."/>
        </authorList>
    </citation>
    <scope>NUCLEOTIDE SEQUENCE [LARGE SCALE GENOMIC DNA]</scope>
    <source>
        <strain evidence="2 3">YS10</strain>
    </source>
</reference>